<dbReference type="AlphaFoldDB" id="A0A2T3B0F4"/>
<keyword evidence="3" id="KW-1185">Reference proteome</keyword>
<evidence type="ECO:0000256" key="1">
    <source>
        <dbReference type="SAM" id="MobiDB-lite"/>
    </source>
</evidence>
<dbReference type="EMBL" id="KZ679012">
    <property type="protein sequence ID" value="PSS16874.1"/>
    <property type="molecule type" value="Genomic_DNA"/>
</dbReference>
<dbReference type="InParanoid" id="A0A2T3B0F4"/>
<organism evidence="2 3">
    <name type="scientific">Amorphotheca resinae ATCC 22711</name>
    <dbReference type="NCBI Taxonomy" id="857342"/>
    <lineage>
        <taxon>Eukaryota</taxon>
        <taxon>Fungi</taxon>
        <taxon>Dikarya</taxon>
        <taxon>Ascomycota</taxon>
        <taxon>Pezizomycotina</taxon>
        <taxon>Leotiomycetes</taxon>
        <taxon>Helotiales</taxon>
        <taxon>Amorphothecaceae</taxon>
        <taxon>Amorphotheca</taxon>
    </lineage>
</organism>
<evidence type="ECO:0000313" key="3">
    <source>
        <dbReference type="Proteomes" id="UP000241818"/>
    </source>
</evidence>
<dbReference type="GeneID" id="36575667"/>
<dbReference type="RefSeq" id="XP_024720382.1">
    <property type="nucleotide sequence ID" value="XM_024867586.1"/>
</dbReference>
<gene>
    <name evidence="2" type="ORF">M430DRAFT_42849</name>
</gene>
<sequence>MPVLRGIKLTIISQWELRLHPEFPHPESSQFTSRCPDLNESVSISNLNEPCTSSESKADRVLGRPSTVSVYIPTQPGARFWLRYDVREAEVPKPPWYYFKLFMNGRHVASWGTNPETNPRGQIMRGLFDPSERWNYEVDGTIYKNNGTERRPFFFDKEVDGRSAANDGGLIEFRPQDHYGIIFPSGGLIDTPEDAKFYDWHLHDPKDTPFATFNFHYRSWDSLASLQLIPDDHPRALLMPSRSILSLNGIEMELKPAEKEAAKRAYRARLIRDEEIRNGAPDSLGVDERDMQGSISSDDSAIPRMTDPFDDNSESCAMDSEKTRTFQAPRPPSPYRRGLSPTNDSTYSFSDSGLPSMTQQEWQDIMDRPLPEIPVQHASLPYPRSHSAQSASSGAPSITPSLLSYLDRDSLSPPPILGVATVVPVGRKILRREYGEGLPSSNEEYYPTDSADVPEPLTIPTKRQGVTFAPLGGNFSNITLRKRRNSPMKRLPKLETSPMMGNYEQDEVEPEHGLVNGSNDYTPLSLTESEWLRQAPSPVKENKKYLGMEQPWSLGEDKHTEGMERRSSLQKKAMDWYDNVTRNTAEHDDDDEVLGYNEGVKIPGNWI</sequence>
<accession>A0A2T3B0F4</accession>
<name>A0A2T3B0F4_AMORE</name>
<feature type="region of interest" description="Disordered" evidence="1">
    <location>
        <begin position="279"/>
        <end position="345"/>
    </location>
</feature>
<dbReference type="Proteomes" id="UP000241818">
    <property type="component" value="Unassembled WGS sequence"/>
</dbReference>
<feature type="region of interest" description="Disordered" evidence="1">
    <location>
        <begin position="376"/>
        <end position="397"/>
    </location>
</feature>
<feature type="compositionally biased region" description="Polar residues" evidence="1">
    <location>
        <begin position="386"/>
        <end position="397"/>
    </location>
</feature>
<reference evidence="2 3" key="1">
    <citation type="journal article" date="2018" name="New Phytol.">
        <title>Comparative genomics and transcriptomics depict ericoid mycorrhizal fungi as versatile saprotrophs and plant mutualists.</title>
        <authorList>
            <person name="Martino E."/>
            <person name="Morin E."/>
            <person name="Grelet G.A."/>
            <person name="Kuo A."/>
            <person name="Kohler A."/>
            <person name="Daghino S."/>
            <person name="Barry K.W."/>
            <person name="Cichocki N."/>
            <person name="Clum A."/>
            <person name="Dockter R.B."/>
            <person name="Hainaut M."/>
            <person name="Kuo R.C."/>
            <person name="LaButti K."/>
            <person name="Lindahl B.D."/>
            <person name="Lindquist E.A."/>
            <person name="Lipzen A."/>
            <person name="Khouja H.R."/>
            <person name="Magnuson J."/>
            <person name="Murat C."/>
            <person name="Ohm R.A."/>
            <person name="Singer S.W."/>
            <person name="Spatafora J.W."/>
            <person name="Wang M."/>
            <person name="Veneault-Fourrey C."/>
            <person name="Henrissat B."/>
            <person name="Grigoriev I.V."/>
            <person name="Martin F.M."/>
            <person name="Perotto S."/>
        </authorList>
    </citation>
    <scope>NUCLEOTIDE SEQUENCE [LARGE SCALE GENOMIC DNA]</scope>
    <source>
        <strain evidence="2 3">ATCC 22711</strain>
    </source>
</reference>
<protein>
    <submittedName>
        <fullName evidence="2">Uncharacterized protein</fullName>
    </submittedName>
</protein>
<dbReference type="STRING" id="857342.A0A2T3B0F4"/>
<evidence type="ECO:0000313" key="2">
    <source>
        <dbReference type="EMBL" id="PSS16874.1"/>
    </source>
</evidence>
<dbReference type="OrthoDB" id="436496at2759"/>
<proteinExistence type="predicted"/>